<accession>W0I9B6</accession>
<keyword evidence="1" id="KW-0175">Coiled coil</keyword>
<sequence>MKEYEKRKKKVEEERKKLEEKYTSKFLKKKREILKNLEKLERKEIPKKIDDRIKKVVEGERKSYVDTLRRTLERIESIDELGRFLPELSKFHVSHGKYLLLVFEKEVYAINKILKEISEEYTEYIKRTAEISIDSIEFDSILNSIEVTKKQLEKEERDLSALKAELKEKEKEFKTAKFSKELEEIESEIKTLKSSIAKDEIEIRSKISKLQKPIKRMRTGEKTANEILKDSSYGIEHPEEFLSFLIKIRGQLEGKYKQTADWIIENLESKSREIQERKKKLEGLEHKREEILQEKKEIENEIERIRKRILEKEARIRKLKEKLLELEKELDESLSKLEKILNTSIDKP</sequence>
<evidence type="ECO:0000313" key="2">
    <source>
        <dbReference type="EMBL" id="AHF81003.1"/>
    </source>
</evidence>
<evidence type="ECO:0000313" key="3">
    <source>
        <dbReference type="Proteomes" id="UP000019027"/>
    </source>
</evidence>
<protein>
    <submittedName>
        <fullName evidence="2">Uncharacterized protein</fullName>
    </submittedName>
</protein>
<dbReference type="AlphaFoldDB" id="W0I9B6"/>
<dbReference type="KEGG" id="ths:TES1_1627"/>
<dbReference type="EMBL" id="CP006965">
    <property type="protein sequence ID" value="AHF81003.1"/>
    <property type="molecule type" value="Genomic_DNA"/>
</dbReference>
<dbReference type="HOGENOM" id="CLU_775273_0_0_2"/>
<feature type="coiled-coil region" evidence="1">
    <location>
        <begin position="142"/>
        <end position="202"/>
    </location>
</feature>
<dbReference type="STRING" id="582419.TES1_1627"/>
<organism evidence="2 3">
    <name type="scientific">Thermococcus paralvinellae</name>
    <dbReference type="NCBI Taxonomy" id="582419"/>
    <lineage>
        <taxon>Archaea</taxon>
        <taxon>Methanobacteriati</taxon>
        <taxon>Methanobacteriota</taxon>
        <taxon>Thermococci</taxon>
        <taxon>Thermococcales</taxon>
        <taxon>Thermococcaceae</taxon>
        <taxon>Thermococcus</taxon>
    </lineage>
</organism>
<proteinExistence type="predicted"/>
<dbReference type="Proteomes" id="UP000019027">
    <property type="component" value="Chromosome"/>
</dbReference>
<feature type="coiled-coil region" evidence="1">
    <location>
        <begin position="1"/>
        <end position="43"/>
    </location>
</feature>
<keyword evidence="3" id="KW-1185">Reference proteome</keyword>
<feature type="coiled-coil region" evidence="1">
    <location>
        <begin position="264"/>
        <end position="343"/>
    </location>
</feature>
<evidence type="ECO:0000256" key="1">
    <source>
        <dbReference type="SAM" id="Coils"/>
    </source>
</evidence>
<reference evidence="2 3" key="1">
    <citation type="journal article" date="2014" name="Int. J. Syst. Evol. Microbiol.">
        <title>Thermococcus paralvinellae sp. nov. and Thermococcus cleftensis sp. nov. of hyperthermophilic heterotrophs from deep-sea hydrothermal vents.</title>
        <authorList>
            <person name="Hensley S.A."/>
            <person name="Jung J.H."/>
            <person name="Park C.S."/>
            <person name="Holden J.F."/>
        </authorList>
    </citation>
    <scope>NUCLEOTIDE SEQUENCE [LARGE SCALE GENOMIC DNA]</scope>
    <source>
        <strain evidence="2 3">ES1</strain>
    </source>
</reference>
<gene>
    <name evidence="2" type="ORF">TES1_1627</name>
</gene>
<name>W0I9B6_9EURY</name>